<keyword evidence="7 16" id="KW-0479">Metal-binding</keyword>
<dbReference type="PANTHER" id="PTHR11351:SF31">
    <property type="entry name" value="DESATURASE 1, ISOFORM A-RELATED"/>
    <property type="match status" value="1"/>
</dbReference>
<evidence type="ECO:0000256" key="11">
    <source>
        <dbReference type="ARBA" id="ARBA00023002"/>
    </source>
</evidence>
<dbReference type="GO" id="GO:0020037">
    <property type="term" value="F:heme binding"/>
    <property type="evidence" value="ECO:0007669"/>
    <property type="project" value="InterPro"/>
</dbReference>
<evidence type="ECO:0000256" key="4">
    <source>
        <dbReference type="ARBA" id="ARBA00022516"/>
    </source>
</evidence>
<evidence type="ECO:0000256" key="7">
    <source>
        <dbReference type="ARBA" id="ARBA00022723"/>
    </source>
</evidence>
<keyword evidence="6 17" id="KW-0812">Transmembrane</keyword>
<dbReference type="PROSITE" id="PS50255">
    <property type="entry name" value="CYTOCHROME_B5_2"/>
    <property type="match status" value="1"/>
</dbReference>
<keyword evidence="11 16" id="KW-0560">Oxidoreductase</keyword>
<gene>
    <name evidence="19" type="ORF">M422DRAFT_251556</name>
</gene>
<dbReference type="EC" id="1.14.19.1" evidence="16"/>
<dbReference type="Gene3D" id="3.10.120.10">
    <property type="entry name" value="Cytochrome b5-like heme/steroid binding domain"/>
    <property type="match status" value="1"/>
</dbReference>
<keyword evidence="5 16" id="KW-0349">Heme</keyword>
<dbReference type="GO" id="GO:0005506">
    <property type="term" value="F:iron ion binding"/>
    <property type="evidence" value="ECO:0007669"/>
    <property type="project" value="TreeGrafter"/>
</dbReference>
<evidence type="ECO:0000256" key="15">
    <source>
        <dbReference type="ARBA" id="ARBA00023160"/>
    </source>
</evidence>
<comment type="similarity">
    <text evidence="2 16">Belongs to the fatty acid desaturase type 1 family.</text>
</comment>
<evidence type="ECO:0000256" key="14">
    <source>
        <dbReference type="ARBA" id="ARBA00023136"/>
    </source>
</evidence>
<evidence type="ECO:0000256" key="10">
    <source>
        <dbReference type="ARBA" id="ARBA00022989"/>
    </source>
</evidence>
<dbReference type="HOGENOM" id="CLU_027359_3_1_1"/>
<dbReference type="PANTHER" id="PTHR11351">
    <property type="entry name" value="ACYL-COA DESATURASE"/>
    <property type="match status" value="1"/>
</dbReference>
<feature type="transmembrane region" description="Helical" evidence="17">
    <location>
        <begin position="45"/>
        <end position="64"/>
    </location>
</feature>
<keyword evidence="20" id="KW-1185">Reference proteome</keyword>
<feature type="transmembrane region" description="Helical" evidence="17">
    <location>
        <begin position="157"/>
        <end position="178"/>
    </location>
</feature>
<keyword evidence="12 16" id="KW-0408">Iron</keyword>
<keyword evidence="8 16" id="KW-0276">Fatty acid metabolism</keyword>
<dbReference type="GO" id="GO:0004768">
    <property type="term" value="F:stearoyl-CoA 9-desaturase activity"/>
    <property type="evidence" value="ECO:0007669"/>
    <property type="project" value="UniProtKB-UniRule"/>
</dbReference>
<evidence type="ECO:0000256" key="1">
    <source>
        <dbReference type="ARBA" id="ARBA00004141"/>
    </source>
</evidence>
<dbReference type="SUPFAM" id="SSF55856">
    <property type="entry name" value="Cytochrome b5-like heme/steroid binding domain"/>
    <property type="match status" value="1"/>
</dbReference>
<comment type="cofactor">
    <cofactor evidence="16">
        <name>Fe(2+)</name>
        <dbReference type="ChEBI" id="CHEBI:29033"/>
    </cofactor>
    <text evidence="16">Expected to bind 2 Fe(2+) ions per subunit.</text>
</comment>
<comment type="subcellular location">
    <subcellularLocation>
        <location evidence="1">Membrane</location>
        <topology evidence="1">Multi-pass membrane protein</topology>
    </subcellularLocation>
</comment>
<dbReference type="InterPro" id="IPR005804">
    <property type="entry name" value="FA_desaturase_dom"/>
</dbReference>
<evidence type="ECO:0000256" key="8">
    <source>
        <dbReference type="ARBA" id="ARBA00022832"/>
    </source>
</evidence>
<dbReference type="InterPro" id="IPR001199">
    <property type="entry name" value="Cyt_B5-like_heme/steroid-bd"/>
</dbReference>
<evidence type="ECO:0000256" key="17">
    <source>
        <dbReference type="SAM" id="Phobius"/>
    </source>
</evidence>
<dbReference type="InterPro" id="IPR036400">
    <property type="entry name" value="Cyt_B5-like_heme/steroid_sf"/>
</dbReference>
<keyword evidence="10 17" id="KW-1133">Transmembrane helix</keyword>
<organism evidence="19 20">
    <name type="scientific">Sphaerobolus stellatus (strain SS14)</name>
    <dbReference type="NCBI Taxonomy" id="990650"/>
    <lineage>
        <taxon>Eukaryota</taxon>
        <taxon>Fungi</taxon>
        <taxon>Dikarya</taxon>
        <taxon>Basidiomycota</taxon>
        <taxon>Agaricomycotina</taxon>
        <taxon>Agaricomycetes</taxon>
        <taxon>Phallomycetidae</taxon>
        <taxon>Geastrales</taxon>
        <taxon>Sphaerobolaceae</taxon>
        <taxon>Sphaerobolus</taxon>
    </lineage>
</organism>
<dbReference type="Proteomes" id="UP000054279">
    <property type="component" value="Unassembled WGS sequence"/>
</dbReference>
<dbReference type="PIRSF" id="PIRSF000345">
    <property type="entry name" value="OLE1"/>
    <property type="match status" value="1"/>
</dbReference>
<dbReference type="PROSITE" id="PS00476">
    <property type="entry name" value="FATTY_ACID_DESATUR_1"/>
    <property type="match status" value="1"/>
</dbReference>
<accession>A0A0C9W0K0</accession>
<dbReference type="PROSITE" id="PS00191">
    <property type="entry name" value="CYTOCHROME_B5_1"/>
    <property type="match status" value="1"/>
</dbReference>
<evidence type="ECO:0000313" key="20">
    <source>
        <dbReference type="Proteomes" id="UP000054279"/>
    </source>
</evidence>
<dbReference type="OrthoDB" id="10260134at2759"/>
<dbReference type="InterPro" id="IPR001522">
    <property type="entry name" value="FADS-1_CS"/>
</dbReference>
<dbReference type="GO" id="GO:0006636">
    <property type="term" value="P:unsaturated fatty acid biosynthetic process"/>
    <property type="evidence" value="ECO:0007669"/>
    <property type="project" value="UniProtKB-UniRule"/>
</dbReference>
<dbReference type="Pfam" id="PF00487">
    <property type="entry name" value="FA_desaturase"/>
    <property type="match status" value="1"/>
</dbReference>
<reference evidence="19 20" key="1">
    <citation type="submission" date="2014-06" db="EMBL/GenBank/DDBJ databases">
        <title>Evolutionary Origins and Diversification of the Mycorrhizal Mutualists.</title>
        <authorList>
            <consortium name="DOE Joint Genome Institute"/>
            <consortium name="Mycorrhizal Genomics Consortium"/>
            <person name="Kohler A."/>
            <person name="Kuo A."/>
            <person name="Nagy L.G."/>
            <person name="Floudas D."/>
            <person name="Copeland A."/>
            <person name="Barry K.W."/>
            <person name="Cichocki N."/>
            <person name="Veneault-Fourrey C."/>
            <person name="LaButti K."/>
            <person name="Lindquist E.A."/>
            <person name="Lipzen A."/>
            <person name="Lundell T."/>
            <person name="Morin E."/>
            <person name="Murat C."/>
            <person name="Riley R."/>
            <person name="Ohm R."/>
            <person name="Sun H."/>
            <person name="Tunlid A."/>
            <person name="Henrissat B."/>
            <person name="Grigoriev I.V."/>
            <person name="Hibbett D.S."/>
            <person name="Martin F."/>
        </authorList>
    </citation>
    <scope>NUCLEOTIDE SEQUENCE [LARGE SCALE GENOMIC DNA]</scope>
    <source>
        <strain evidence="19 20">SS14</strain>
    </source>
</reference>
<proteinExistence type="inferred from homology"/>
<dbReference type="InterPro" id="IPR015876">
    <property type="entry name" value="Acyl-CoA_DS"/>
</dbReference>
<evidence type="ECO:0000256" key="6">
    <source>
        <dbReference type="ARBA" id="ARBA00022692"/>
    </source>
</evidence>
<feature type="transmembrane region" description="Helical" evidence="17">
    <location>
        <begin position="20"/>
        <end position="39"/>
    </location>
</feature>
<evidence type="ECO:0000313" key="19">
    <source>
        <dbReference type="EMBL" id="KIJ44935.1"/>
    </source>
</evidence>
<dbReference type="PRINTS" id="PR00075">
    <property type="entry name" value="FACDDSATRASE"/>
</dbReference>
<evidence type="ECO:0000256" key="13">
    <source>
        <dbReference type="ARBA" id="ARBA00023098"/>
    </source>
</evidence>
<keyword evidence="4 16" id="KW-0444">Lipid biosynthesis</keyword>
<evidence type="ECO:0000256" key="16">
    <source>
        <dbReference type="PIRNR" id="PIRNR000345"/>
    </source>
</evidence>
<evidence type="ECO:0000256" key="12">
    <source>
        <dbReference type="ARBA" id="ARBA00023004"/>
    </source>
</evidence>
<protein>
    <recommendedName>
        <fullName evidence="16">Acyl-CoA desaturase</fullName>
        <ecNumber evidence="16">1.14.19.1</ecNumber>
    </recommendedName>
</protein>
<dbReference type="FunFam" id="3.10.120.10:FF:000004">
    <property type="entry name" value="Acyl-CoA desaturase"/>
    <property type="match status" value="1"/>
</dbReference>
<dbReference type="SMART" id="SM01117">
    <property type="entry name" value="Cyt-b5"/>
    <property type="match status" value="1"/>
</dbReference>
<comment type="function">
    <text evidence="16">Stearoyl-CoA desaturase that utilizes O(2) and electrons from reduced cytochrome b5 to introduce the first double bond into saturated fatty acyl-CoA substrates.</text>
</comment>
<keyword evidence="15 16" id="KW-0275">Fatty acid biosynthesis</keyword>
<evidence type="ECO:0000256" key="3">
    <source>
        <dbReference type="ARBA" id="ARBA00022448"/>
    </source>
</evidence>
<comment type="catalytic activity">
    <reaction evidence="16">
        <text>octadecanoyl-CoA + 2 Fe(II)-[cytochrome b5] + O2 + 2 H(+) = (9Z)-octadecenoyl-CoA + 2 Fe(III)-[cytochrome b5] + 2 H2O</text>
        <dbReference type="Rhea" id="RHEA:19721"/>
        <dbReference type="Rhea" id="RHEA-COMP:10438"/>
        <dbReference type="Rhea" id="RHEA-COMP:10439"/>
        <dbReference type="ChEBI" id="CHEBI:15377"/>
        <dbReference type="ChEBI" id="CHEBI:15378"/>
        <dbReference type="ChEBI" id="CHEBI:15379"/>
        <dbReference type="ChEBI" id="CHEBI:29033"/>
        <dbReference type="ChEBI" id="CHEBI:29034"/>
        <dbReference type="ChEBI" id="CHEBI:57387"/>
        <dbReference type="ChEBI" id="CHEBI:57394"/>
        <dbReference type="EC" id="1.14.19.1"/>
    </reaction>
</comment>
<dbReference type="AlphaFoldDB" id="A0A0C9W0K0"/>
<keyword evidence="9 16" id="KW-0249">Electron transport</keyword>
<dbReference type="Pfam" id="PF00173">
    <property type="entry name" value="Cyt-b5"/>
    <property type="match status" value="1"/>
</dbReference>
<dbReference type="CDD" id="cd03505">
    <property type="entry name" value="Delta9-FADS-like"/>
    <property type="match status" value="1"/>
</dbReference>
<dbReference type="InterPro" id="IPR018506">
    <property type="entry name" value="Cyt_B5_heme-BS"/>
</dbReference>
<dbReference type="InterPro" id="IPR009160">
    <property type="entry name" value="Acyl-CoA_deSatase_haem/ster-bd"/>
</dbReference>
<dbReference type="EMBL" id="KN837114">
    <property type="protein sequence ID" value="KIJ44935.1"/>
    <property type="molecule type" value="Genomic_DNA"/>
</dbReference>
<keyword evidence="13 16" id="KW-0443">Lipid metabolism</keyword>
<keyword evidence="14 17" id="KW-0472">Membrane</keyword>
<sequence>MATRINSPHRKALIKRLDPINVTLFVGPHFVTLLGFWTTPLQWKTFILAFVYLCIISTAFIAGYHRLWPHRSFNPTKSLEYTIAFFGSAACIRSSLHYARHHRAHHRYIDSELDPYMPTHNFFWRHCGWFAVKQSNVAEVDVSDVLSNPVVQWQVKWLWPLTIISSFILPVLVAGLGWGDWWGGFFYAGFMRVSYMHHGVAYANSLAHWLGDHHFDDRTSPRDFLLTNILTFGEGYHNFHHQFPMDYRCGIEWWQFDPTKWFLYACYCLGFVTQLSRAPQNEVRKAELSMELKKLRNVQDRIKWASAPEDLPVVDWEKFQEESTTRPLVLIAGFIHDVSSFIDEHPGGRYMLAGNIGKDVTTSFFGGIYNHSNAAHNIMSMLRVGVLKGGVQHVDEIIPPGEQMRIVHTKEIKQTSF</sequence>
<evidence type="ECO:0000256" key="5">
    <source>
        <dbReference type="ARBA" id="ARBA00022617"/>
    </source>
</evidence>
<name>A0A0C9W0K0_SPHS4</name>
<evidence type="ECO:0000256" key="9">
    <source>
        <dbReference type="ARBA" id="ARBA00022982"/>
    </source>
</evidence>
<evidence type="ECO:0000256" key="2">
    <source>
        <dbReference type="ARBA" id="ARBA00009295"/>
    </source>
</evidence>
<feature type="domain" description="Cytochrome b5 heme-binding" evidence="18">
    <location>
        <begin position="329"/>
        <end position="388"/>
    </location>
</feature>
<dbReference type="GO" id="GO:0005789">
    <property type="term" value="C:endoplasmic reticulum membrane"/>
    <property type="evidence" value="ECO:0007669"/>
    <property type="project" value="TreeGrafter"/>
</dbReference>
<keyword evidence="3 16" id="KW-0813">Transport</keyword>
<evidence type="ECO:0000259" key="18">
    <source>
        <dbReference type="PROSITE" id="PS50255"/>
    </source>
</evidence>